<organism evidence="7">
    <name type="scientific">Oxalobacter aliiformigenes</name>
    <dbReference type="NCBI Taxonomy" id="2946593"/>
    <lineage>
        <taxon>Bacteria</taxon>
        <taxon>Pseudomonadati</taxon>
        <taxon>Pseudomonadota</taxon>
        <taxon>Betaproteobacteria</taxon>
        <taxon>Burkholderiales</taxon>
        <taxon>Oxalobacteraceae</taxon>
        <taxon>Oxalobacter</taxon>
    </lineage>
</organism>
<dbReference type="PANTHER" id="PTHR33931:SF5">
    <property type="entry name" value="UPF0299 MEMBRANE PROTEIN YOHJ"/>
    <property type="match status" value="1"/>
</dbReference>
<keyword evidence="3 6" id="KW-0812">Transmembrane</keyword>
<keyword evidence="5 6" id="KW-0472">Membrane</keyword>
<proteinExistence type="predicted"/>
<dbReference type="AlphaFoldDB" id="A0A9E9LC32"/>
<keyword evidence="9" id="KW-1185">Reference proteome</keyword>
<dbReference type="EMBL" id="CP098248">
    <property type="protein sequence ID" value="WAV97133.1"/>
    <property type="molecule type" value="Genomic_DNA"/>
</dbReference>
<evidence type="ECO:0000256" key="1">
    <source>
        <dbReference type="ARBA" id="ARBA00004651"/>
    </source>
</evidence>
<evidence type="ECO:0000313" key="9">
    <source>
        <dbReference type="Proteomes" id="UP001164794"/>
    </source>
</evidence>
<feature type="transmembrane region" description="Helical" evidence="6">
    <location>
        <begin position="56"/>
        <end position="78"/>
    </location>
</feature>
<protein>
    <submittedName>
        <fullName evidence="7">CidA/LrgA family protein</fullName>
    </submittedName>
</protein>
<dbReference type="RefSeq" id="WP_269264601.1">
    <property type="nucleotide sequence ID" value="NZ_CP098247.1"/>
</dbReference>
<name>A0A9E9LC32_9BURK</name>
<sequence length="112" mass="12369">MLRQCSIIFICLAIAELIVHVTHIHFPSSLLGMLILTFSLKTGLVKLEWVKGISDFLLSHLGLFFVPPGVALMLYLGIIQAQLIPIVAATLISTLLVLTATGWTYQLIRKIL</sequence>
<comment type="subcellular location">
    <subcellularLocation>
        <location evidence="1">Cell membrane</location>
        <topology evidence="1">Multi-pass membrane protein</topology>
    </subcellularLocation>
</comment>
<gene>
    <name evidence="8" type="ORF">NB645_10185</name>
    <name evidence="7" type="ORF">NB646_00895</name>
</gene>
<evidence type="ECO:0000256" key="6">
    <source>
        <dbReference type="SAM" id="Phobius"/>
    </source>
</evidence>
<dbReference type="GO" id="GO:0005886">
    <property type="term" value="C:plasma membrane"/>
    <property type="evidence" value="ECO:0007669"/>
    <property type="project" value="UniProtKB-SubCell"/>
</dbReference>
<evidence type="ECO:0000256" key="2">
    <source>
        <dbReference type="ARBA" id="ARBA00022475"/>
    </source>
</evidence>
<evidence type="ECO:0000256" key="3">
    <source>
        <dbReference type="ARBA" id="ARBA00022692"/>
    </source>
</evidence>
<dbReference type="Proteomes" id="UP001164794">
    <property type="component" value="Chromosome"/>
</dbReference>
<evidence type="ECO:0000256" key="5">
    <source>
        <dbReference type="ARBA" id="ARBA00023136"/>
    </source>
</evidence>
<dbReference type="InterPro" id="IPR005538">
    <property type="entry name" value="LrgA/CidA"/>
</dbReference>
<reference evidence="7" key="2">
    <citation type="journal article" date="2022" name="Front. Microbiol.">
        <title>New perspectives on an old grouping: The genomic and phenotypic variability of Oxalobacter formigenes and the implications for calcium oxalate stone prevention.</title>
        <authorList>
            <person name="Chmiel J.A."/>
            <person name="Carr C."/>
            <person name="Stuivenberg G.A."/>
            <person name="Venema R."/>
            <person name="Chanyi R.M."/>
            <person name="Al K.F."/>
            <person name="Giguere D."/>
            <person name="Say H."/>
            <person name="Akouris P.P."/>
            <person name="Dominguez Romero S.A."/>
            <person name="Kwong A."/>
            <person name="Tai V."/>
            <person name="Koval S.F."/>
            <person name="Razvi H."/>
            <person name="Bjazevic J."/>
            <person name="Burton J.P."/>
        </authorList>
    </citation>
    <scope>NUCLEOTIDE SEQUENCE</scope>
    <source>
        <strain evidence="7">OxK</strain>
    </source>
</reference>
<dbReference type="Pfam" id="PF03788">
    <property type="entry name" value="LrgA"/>
    <property type="match status" value="1"/>
</dbReference>
<dbReference type="EMBL" id="CP098251">
    <property type="protein sequence ID" value="WAV91355.1"/>
    <property type="molecule type" value="Genomic_DNA"/>
</dbReference>
<evidence type="ECO:0000313" key="7">
    <source>
        <dbReference type="EMBL" id="WAV91355.1"/>
    </source>
</evidence>
<evidence type="ECO:0000313" key="8">
    <source>
        <dbReference type="EMBL" id="WAV97133.1"/>
    </source>
</evidence>
<reference evidence="8" key="1">
    <citation type="journal article" date="2022" name="Front. Microbiol.">
        <title>New perspectives on an old grouping: The genomic and phenotypic variability of Oxalobacter formigenes and the implications for calcium oxalate stone prevention.</title>
        <authorList>
            <person name="Chmiel J.A."/>
            <person name="Carr C."/>
            <person name="Stuivenberg G.A."/>
            <person name="Venema R."/>
            <person name="Chanyi R.M."/>
            <person name="Al K.F."/>
            <person name="Giguere D."/>
            <person name="Say H."/>
            <person name="Akouris P.P."/>
            <person name="Dominguez Romero S.A."/>
            <person name="Kwong A."/>
            <person name="Tai V."/>
            <person name="Koval S.F."/>
            <person name="Razvi H."/>
            <person name="Bjazevic J."/>
            <person name="Burton J.P."/>
        </authorList>
    </citation>
    <scope>NUCLEOTIDE SEQUENCE</scope>
    <source>
        <strain evidence="8">HOxNP-1</strain>
    </source>
</reference>
<feature type="transmembrane region" description="Helical" evidence="6">
    <location>
        <begin position="7"/>
        <end position="24"/>
    </location>
</feature>
<evidence type="ECO:0000256" key="4">
    <source>
        <dbReference type="ARBA" id="ARBA00022989"/>
    </source>
</evidence>
<accession>A0A9E9LC32</accession>
<keyword evidence="4 6" id="KW-1133">Transmembrane helix</keyword>
<keyword evidence="2" id="KW-1003">Cell membrane</keyword>
<dbReference type="PANTHER" id="PTHR33931">
    <property type="entry name" value="HOLIN-LIKE PROTEIN CIDA-RELATED"/>
    <property type="match status" value="1"/>
</dbReference>
<feature type="transmembrane region" description="Helical" evidence="6">
    <location>
        <begin position="84"/>
        <end position="105"/>
    </location>
</feature>
<dbReference type="Proteomes" id="UP001164819">
    <property type="component" value="Chromosome"/>
</dbReference>